<feature type="compositionally biased region" description="Acidic residues" evidence="2">
    <location>
        <begin position="656"/>
        <end position="673"/>
    </location>
</feature>
<feature type="repeat" description="ANK" evidence="1">
    <location>
        <begin position="603"/>
        <end position="637"/>
    </location>
</feature>
<feature type="domain" description="Clr5" evidence="3">
    <location>
        <begin position="24"/>
        <end position="76"/>
    </location>
</feature>
<sequence length="755" mass="84243">MASQISPAVISTSSHSKRARRIPDNEWDIWRPKLEQLFIEDGISRKDIVGIMTKSHGFDITEVQLKRRFEKWGVKKYIPENDLKTMIYIKRKRQENGEDSRFQWRGHDVEQERIERASKRIKGPLNSPEMTPTHIKIYTSQHQKPQSVLSKSSSEHATGDSFALPDIDVPLHEPDCASGDLDFEFNDVIDFGFDLRFISEGFSHNDSTPTDYNLNDFIVRDAPTLTPKQLDQRSLSGDLYNWKSLLAEPFISEDSAQAISRPESAFEDIGSENLTKPLVLIEESFFAELSKMSNNQSSGISEDITEWVASEFRNSLAASYEASALGTRKRLKSKTDEPSWTPLTQNRFLGAIMTQKATSFSTNIAQKLRSLQISSKTCSLQDIPVGRLLIKLMVFASQGTSTTTTASFTFTPNDAICKKGVSATLLRAFDSLGSPTIARSITSFNIIPRNHPIVTALEHNDIRKVQELFSSKQASPNDRIPNGTSLLPFANQSVEMTQLLLREGATTGDCFRQVFIRDYASPVGRPPGEFDFFRRISDIALEAGASVDDCDDPDPLSPVYDGIFHRLVWHTLYPGRNAFVSELPQLVAYFVKIGFSIEALNSDGETPFLNAASSRGICLTFLQILLEHGANPTAKDKWGRGALHLAVCGYWADDDDGDDDDGDDDDDGWDGSDNDLVLTSRNQDEVRGVKQLPNTDVEESLLEKLLFLLQAGCDPEGDHNGLTVCYYAKRCSLSSTWHAALSTFNAERRGTETQG</sequence>
<proteinExistence type="predicted"/>
<dbReference type="EMBL" id="KE721227">
    <property type="protein sequence ID" value="ERF71275.1"/>
    <property type="molecule type" value="Genomic_DNA"/>
</dbReference>
<feature type="region of interest" description="Disordered" evidence="2">
    <location>
        <begin position="656"/>
        <end position="676"/>
    </location>
</feature>
<gene>
    <name evidence="4" type="ORF">EPUS_05327</name>
</gene>
<dbReference type="PANTHER" id="PTHR38788:SF3">
    <property type="entry name" value="CLR5 DOMAIN-CONTAINING PROTEIN"/>
    <property type="match status" value="1"/>
</dbReference>
<dbReference type="eggNOG" id="ENOG502SZK6">
    <property type="taxonomic scope" value="Eukaryota"/>
</dbReference>
<organism evidence="4 5">
    <name type="scientific">Endocarpon pusillum (strain Z07020 / HMAS-L-300199)</name>
    <name type="common">Lichen-forming fungus</name>
    <dbReference type="NCBI Taxonomy" id="1263415"/>
    <lineage>
        <taxon>Eukaryota</taxon>
        <taxon>Fungi</taxon>
        <taxon>Dikarya</taxon>
        <taxon>Ascomycota</taxon>
        <taxon>Pezizomycotina</taxon>
        <taxon>Eurotiomycetes</taxon>
        <taxon>Chaetothyriomycetidae</taxon>
        <taxon>Verrucariales</taxon>
        <taxon>Verrucariaceae</taxon>
        <taxon>Endocarpon</taxon>
    </lineage>
</organism>
<evidence type="ECO:0000313" key="4">
    <source>
        <dbReference type="EMBL" id="ERF71275.1"/>
    </source>
</evidence>
<reference evidence="5" key="1">
    <citation type="journal article" date="2014" name="BMC Genomics">
        <title>Genome characteristics reveal the impact of lichenization on lichen-forming fungus Endocarpon pusillum Hedwig (Verrucariales, Ascomycota).</title>
        <authorList>
            <person name="Wang Y.-Y."/>
            <person name="Liu B."/>
            <person name="Zhang X.-Y."/>
            <person name="Zhou Q.-M."/>
            <person name="Zhang T."/>
            <person name="Li H."/>
            <person name="Yu Y.-F."/>
            <person name="Zhang X.-L."/>
            <person name="Hao X.-Y."/>
            <person name="Wang M."/>
            <person name="Wang L."/>
            <person name="Wei J.-C."/>
        </authorList>
    </citation>
    <scope>NUCLEOTIDE SEQUENCE [LARGE SCALE GENOMIC DNA]</scope>
    <source>
        <strain evidence="5">Z07020 / HMAS-L-300199</strain>
    </source>
</reference>
<dbReference type="Proteomes" id="UP000019373">
    <property type="component" value="Unassembled WGS sequence"/>
</dbReference>
<evidence type="ECO:0000256" key="1">
    <source>
        <dbReference type="PROSITE-ProRule" id="PRU00023"/>
    </source>
</evidence>
<keyword evidence="1" id="KW-0040">ANK repeat</keyword>
<dbReference type="SUPFAM" id="SSF48403">
    <property type="entry name" value="Ankyrin repeat"/>
    <property type="match status" value="1"/>
</dbReference>
<dbReference type="InterPro" id="IPR025676">
    <property type="entry name" value="Clr5_dom"/>
</dbReference>
<dbReference type="PROSITE" id="PS50088">
    <property type="entry name" value="ANK_REPEAT"/>
    <property type="match status" value="1"/>
</dbReference>
<dbReference type="AlphaFoldDB" id="U1HLW9"/>
<dbReference type="HOGENOM" id="CLU_368820_0_0_1"/>
<dbReference type="RefSeq" id="XP_007803097.1">
    <property type="nucleotide sequence ID" value="XM_007804906.1"/>
</dbReference>
<dbReference type="GeneID" id="19240280"/>
<keyword evidence="5" id="KW-1185">Reference proteome</keyword>
<name>U1HLW9_ENDPU</name>
<evidence type="ECO:0000256" key="2">
    <source>
        <dbReference type="SAM" id="MobiDB-lite"/>
    </source>
</evidence>
<dbReference type="Pfam" id="PF14420">
    <property type="entry name" value="Clr5"/>
    <property type="match status" value="1"/>
</dbReference>
<dbReference type="Gene3D" id="1.25.40.20">
    <property type="entry name" value="Ankyrin repeat-containing domain"/>
    <property type="match status" value="1"/>
</dbReference>
<accession>U1HLW9</accession>
<evidence type="ECO:0000259" key="3">
    <source>
        <dbReference type="Pfam" id="PF14420"/>
    </source>
</evidence>
<dbReference type="InterPro" id="IPR002110">
    <property type="entry name" value="Ankyrin_rpt"/>
</dbReference>
<evidence type="ECO:0000313" key="5">
    <source>
        <dbReference type="Proteomes" id="UP000019373"/>
    </source>
</evidence>
<dbReference type="PANTHER" id="PTHR38788">
    <property type="entry name" value="CLR5 DOMAIN-CONTAINING PROTEIN"/>
    <property type="match status" value="1"/>
</dbReference>
<protein>
    <recommendedName>
        <fullName evidence="3">Clr5 domain-containing protein</fullName>
    </recommendedName>
</protein>
<dbReference type="InterPro" id="IPR036770">
    <property type="entry name" value="Ankyrin_rpt-contain_sf"/>
</dbReference>
<dbReference type="OrthoDB" id="4368244at2759"/>